<organism evidence="10 11">
    <name type="scientific">Teladorsagia circumcincta</name>
    <name type="common">Brown stomach worm</name>
    <name type="synonym">Ostertagia circumcincta</name>
    <dbReference type="NCBI Taxonomy" id="45464"/>
    <lineage>
        <taxon>Eukaryota</taxon>
        <taxon>Metazoa</taxon>
        <taxon>Ecdysozoa</taxon>
        <taxon>Nematoda</taxon>
        <taxon>Chromadorea</taxon>
        <taxon>Rhabditida</taxon>
        <taxon>Rhabditina</taxon>
        <taxon>Rhabditomorpha</taxon>
        <taxon>Strongyloidea</taxon>
        <taxon>Trichostrongylidae</taxon>
        <taxon>Teladorsagia</taxon>
    </lineage>
</organism>
<keyword evidence="11" id="KW-1185">Reference proteome</keyword>
<dbReference type="OrthoDB" id="5862383at2759"/>
<feature type="domain" description="Guanylate cyclase" evidence="9">
    <location>
        <begin position="21"/>
        <end position="74"/>
    </location>
</feature>
<evidence type="ECO:0000256" key="8">
    <source>
        <dbReference type="ARBA" id="ARBA00023239"/>
    </source>
</evidence>
<feature type="non-terminal residue" evidence="10">
    <location>
        <position position="74"/>
    </location>
</feature>
<sequence length="74" mass="8269">SIADDLRMGMPVRSEMHPSVSLLVTDICKYTELCETTIPVQVENVGDTYLLVSGLQELPHHLCEVCRLALELLE</sequence>
<keyword evidence="4" id="KW-0547">Nucleotide-binding</keyword>
<reference evidence="10 11" key="1">
    <citation type="submission" date="2015-09" db="EMBL/GenBank/DDBJ databases">
        <title>Draft genome of the parasitic nematode Teladorsagia circumcincta isolate WARC Sus (inbred).</title>
        <authorList>
            <person name="Mitreva M."/>
        </authorList>
    </citation>
    <scope>NUCLEOTIDE SEQUENCE [LARGE SCALE GENOMIC DNA]</scope>
    <source>
        <strain evidence="10 11">S</strain>
    </source>
</reference>
<proteinExistence type="predicted"/>
<gene>
    <name evidence="10" type="ORF">TELCIR_24387</name>
</gene>
<dbReference type="PANTHER" id="PTHR11920:SF255">
    <property type="entry name" value="RECEPTOR-TYPE GUANYLATE CYCLASE GCY-25"/>
    <property type="match status" value="1"/>
</dbReference>
<evidence type="ECO:0000256" key="6">
    <source>
        <dbReference type="ARBA" id="ARBA00023136"/>
    </source>
</evidence>
<dbReference type="GO" id="GO:0005886">
    <property type="term" value="C:plasma membrane"/>
    <property type="evidence" value="ECO:0007669"/>
    <property type="project" value="TreeGrafter"/>
</dbReference>
<evidence type="ECO:0000259" key="9">
    <source>
        <dbReference type="Pfam" id="PF00211"/>
    </source>
</evidence>
<dbReference type="PANTHER" id="PTHR11920">
    <property type="entry name" value="GUANYLYL CYCLASE"/>
    <property type="match status" value="1"/>
</dbReference>
<evidence type="ECO:0000256" key="2">
    <source>
        <dbReference type="ARBA" id="ARBA00004370"/>
    </source>
</evidence>
<dbReference type="InterPro" id="IPR001054">
    <property type="entry name" value="A/G_cyclase"/>
</dbReference>
<dbReference type="EMBL" id="KZ399397">
    <property type="protein sequence ID" value="PIO54254.1"/>
    <property type="molecule type" value="Genomic_DNA"/>
</dbReference>
<keyword evidence="5" id="KW-1133">Transmembrane helix</keyword>
<name>A0A2G9T8J4_TELCI</name>
<evidence type="ECO:0000256" key="3">
    <source>
        <dbReference type="ARBA" id="ARBA00022692"/>
    </source>
</evidence>
<evidence type="ECO:0000256" key="7">
    <source>
        <dbReference type="ARBA" id="ARBA00023180"/>
    </source>
</evidence>
<dbReference type="Pfam" id="PF00211">
    <property type="entry name" value="Guanylate_cyc"/>
    <property type="match status" value="1"/>
</dbReference>
<comment type="catalytic activity">
    <reaction evidence="1">
        <text>GTP = 3',5'-cyclic GMP + diphosphate</text>
        <dbReference type="Rhea" id="RHEA:13665"/>
        <dbReference type="ChEBI" id="CHEBI:33019"/>
        <dbReference type="ChEBI" id="CHEBI:37565"/>
        <dbReference type="ChEBI" id="CHEBI:57746"/>
        <dbReference type="EC" id="4.6.1.2"/>
    </reaction>
</comment>
<evidence type="ECO:0000256" key="1">
    <source>
        <dbReference type="ARBA" id="ARBA00001436"/>
    </source>
</evidence>
<evidence type="ECO:0000256" key="5">
    <source>
        <dbReference type="ARBA" id="ARBA00022989"/>
    </source>
</evidence>
<dbReference type="GO" id="GO:0004016">
    <property type="term" value="F:adenylate cyclase activity"/>
    <property type="evidence" value="ECO:0007669"/>
    <property type="project" value="TreeGrafter"/>
</dbReference>
<dbReference type="InterPro" id="IPR050401">
    <property type="entry name" value="Cyclic_nucleotide_synthase"/>
</dbReference>
<keyword evidence="7" id="KW-0325">Glycoprotein</keyword>
<dbReference type="AlphaFoldDB" id="A0A2G9T8J4"/>
<keyword evidence="3" id="KW-0812">Transmembrane</keyword>
<keyword evidence="8" id="KW-0456">Lyase</keyword>
<keyword evidence="6" id="KW-0472">Membrane</keyword>
<comment type="subcellular location">
    <subcellularLocation>
        <location evidence="2">Membrane</location>
    </subcellularLocation>
</comment>
<dbReference type="GO" id="GO:0004383">
    <property type="term" value="F:guanylate cyclase activity"/>
    <property type="evidence" value="ECO:0007669"/>
    <property type="project" value="UniProtKB-EC"/>
</dbReference>
<dbReference type="GO" id="GO:0001653">
    <property type="term" value="F:peptide receptor activity"/>
    <property type="evidence" value="ECO:0007669"/>
    <property type="project" value="TreeGrafter"/>
</dbReference>
<protein>
    <recommendedName>
        <fullName evidence="9">Guanylate cyclase domain-containing protein</fullName>
    </recommendedName>
</protein>
<evidence type="ECO:0000313" key="11">
    <source>
        <dbReference type="Proteomes" id="UP000230423"/>
    </source>
</evidence>
<dbReference type="SUPFAM" id="SSF55073">
    <property type="entry name" value="Nucleotide cyclase"/>
    <property type="match status" value="1"/>
</dbReference>
<dbReference type="GO" id="GO:0007168">
    <property type="term" value="P:receptor guanylyl cyclase signaling pathway"/>
    <property type="evidence" value="ECO:0007669"/>
    <property type="project" value="TreeGrafter"/>
</dbReference>
<dbReference type="InterPro" id="IPR029787">
    <property type="entry name" value="Nucleotide_cyclase"/>
</dbReference>
<feature type="non-terminal residue" evidence="10">
    <location>
        <position position="1"/>
    </location>
</feature>
<dbReference type="GO" id="GO:0000166">
    <property type="term" value="F:nucleotide binding"/>
    <property type="evidence" value="ECO:0007669"/>
    <property type="project" value="UniProtKB-KW"/>
</dbReference>
<dbReference type="GO" id="GO:0035556">
    <property type="term" value="P:intracellular signal transduction"/>
    <property type="evidence" value="ECO:0007669"/>
    <property type="project" value="InterPro"/>
</dbReference>
<evidence type="ECO:0000313" key="10">
    <source>
        <dbReference type="EMBL" id="PIO54254.1"/>
    </source>
</evidence>
<dbReference type="Proteomes" id="UP000230423">
    <property type="component" value="Unassembled WGS sequence"/>
</dbReference>
<accession>A0A2G9T8J4</accession>
<evidence type="ECO:0000256" key="4">
    <source>
        <dbReference type="ARBA" id="ARBA00022741"/>
    </source>
</evidence>